<feature type="compositionally biased region" description="Basic and acidic residues" evidence="1">
    <location>
        <begin position="244"/>
        <end position="254"/>
    </location>
</feature>
<organism evidence="3 4">
    <name type="scientific">Heterodera trifolii</name>
    <dbReference type="NCBI Taxonomy" id="157864"/>
    <lineage>
        <taxon>Eukaryota</taxon>
        <taxon>Metazoa</taxon>
        <taxon>Ecdysozoa</taxon>
        <taxon>Nematoda</taxon>
        <taxon>Chromadorea</taxon>
        <taxon>Rhabditida</taxon>
        <taxon>Tylenchina</taxon>
        <taxon>Tylenchomorpha</taxon>
        <taxon>Tylenchoidea</taxon>
        <taxon>Heteroderidae</taxon>
        <taxon>Heteroderinae</taxon>
        <taxon>Heterodera</taxon>
    </lineage>
</organism>
<feature type="compositionally biased region" description="Basic and acidic residues" evidence="1">
    <location>
        <begin position="159"/>
        <end position="168"/>
    </location>
</feature>
<feature type="compositionally biased region" description="Polar residues" evidence="1">
    <location>
        <begin position="90"/>
        <end position="109"/>
    </location>
</feature>
<evidence type="ECO:0000313" key="3">
    <source>
        <dbReference type="EMBL" id="KAL3112934.1"/>
    </source>
</evidence>
<evidence type="ECO:0000313" key="4">
    <source>
        <dbReference type="Proteomes" id="UP001620626"/>
    </source>
</evidence>
<protein>
    <submittedName>
        <fullName evidence="3">Uncharacterized protein</fullName>
    </submittedName>
</protein>
<feature type="region of interest" description="Disordered" evidence="1">
    <location>
        <begin position="276"/>
        <end position="400"/>
    </location>
</feature>
<feature type="compositionally biased region" description="Low complexity" evidence="1">
    <location>
        <begin position="276"/>
        <end position="291"/>
    </location>
</feature>
<dbReference type="Proteomes" id="UP001620626">
    <property type="component" value="Unassembled WGS sequence"/>
</dbReference>
<feature type="signal peptide" evidence="2">
    <location>
        <begin position="1"/>
        <end position="24"/>
    </location>
</feature>
<feature type="compositionally biased region" description="Basic and acidic residues" evidence="1">
    <location>
        <begin position="114"/>
        <end position="130"/>
    </location>
</feature>
<feature type="chain" id="PRO_5044748178" evidence="2">
    <location>
        <begin position="25"/>
        <end position="400"/>
    </location>
</feature>
<feature type="compositionally biased region" description="Low complexity" evidence="1">
    <location>
        <begin position="62"/>
        <end position="78"/>
    </location>
</feature>
<accession>A0ABD2LCJ7</accession>
<keyword evidence="2" id="KW-0732">Signal</keyword>
<dbReference type="EMBL" id="JBICBT010000459">
    <property type="protein sequence ID" value="KAL3112934.1"/>
    <property type="molecule type" value="Genomic_DNA"/>
</dbReference>
<dbReference type="AlphaFoldDB" id="A0ABD2LCJ7"/>
<feature type="compositionally biased region" description="Polar residues" evidence="1">
    <location>
        <begin position="384"/>
        <end position="394"/>
    </location>
</feature>
<reference evidence="3 4" key="1">
    <citation type="submission" date="2024-10" db="EMBL/GenBank/DDBJ databases">
        <authorList>
            <person name="Kim D."/>
        </authorList>
    </citation>
    <scope>NUCLEOTIDE SEQUENCE [LARGE SCALE GENOMIC DNA]</scope>
    <source>
        <strain evidence="3">BH-2024</strain>
    </source>
</reference>
<gene>
    <name evidence="3" type="ORF">niasHT_012503</name>
</gene>
<keyword evidence="4" id="KW-1185">Reference proteome</keyword>
<evidence type="ECO:0000256" key="2">
    <source>
        <dbReference type="SAM" id="SignalP"/>
    </source>
</evidence>
<sequence length="400" mass="44564">MHFPLLYQILLFSLILLIGAQGQAADDNHIDGSGYENCSAADLKDLGWDDRTIADFMKARAAKGQGQSNAQGNQQANNSPPPSPPRQPTAEHTVTQSAPPSRPTATQQQNEDDWFGHDETNWNDHNDHNNGTHVHGGSSSPVYRENWDDQNDVNWSDGNDYHNNDTHVHGGSSSPAHGENLYDHENAAGGSTFPAFEDYDDDDADLRRILAETAQDIQPNDSDEIQSAIEASLALEDERQIQLARKDSMREPRNNYDNGIGSDNEEIGMQEVLYRSLSTNSNQRRNNRVSNPQKKKEKSTTTTTTTKGNKKRNDELPSSSSSSSTRRLTRSQTTKVKEEPSTSAGRARSSKKTKQEKDGQLTRSLSRSKTKKDKKEENGKNPLQKFTKSLSSLFSRDKKH</sequence>
<comment type="caution">
    <text evidence="3">The sequence shown here is derived from an EMBL/GenBank/DDBJ whole genome shotgun (WGS) entry which is preliminary data.</text>
</comment>
<feature type="compositionally biased region" description="Polar residues" evidence="1">
    <location>
        <begin position="131"/>
        <end position="141"/>
    </location>
</feature>
<feature type="compositionally biased region" description="Low complexity" evidence="1">
    <location>
        <begin position="318"/>
        <end position="334"/>
    </location>
</feature>
<name>A0ABD2LCJ7_9BILA</name>
<feature type="region of interest" description="Disordered" evidence="1">
    <location>
        <begin position="244"/>
        <end position="264"/>
    </location>
</feature>
<proteinExistence type="predicted"/>
<feature type="region of interest" description="Disordered" evidence="1">
    <location>
        <begin position="60"/>
        <end position="191"/>
    </location>
</feature>
<evidence type="ECO:0000256" key="1">
    <source>
        <dbReference type="SAM" id="MobiDB-lite"/>
    </source>
</evidence>